<dbReference type="InterPro" id="IPR003664">
    <property type="entry name" value="FA_synthesis"/>
</dbReference>
<dbReference type="AlphaFoldDB" id="A0A381U496"/>
<feature type="non-terminal residue" evidence="11">
    <location>
        <position position="1"/>
    </location>
</feature>
<dbReference type="GO" id="GO:0006633">
    <property type="term" value="P:fatty acid biosynthetic process"/>
    <property type="evidence" value="ECO:0007669"/>
    <property type="project" value="InterPro"/>
</dbReference>
<dbReference type="InterPro" id="IPR012281">
    <property type="entry name" value="Phospholipid_synth_PlsX-like"/>
</dbReference>
<dbReference type="EC" id="2.3.1.274" evidence="9"/>
<keyword evidence="4" id="KW-0444">Lipid biosynthesis</keyword>
<accession>A0A381U496</accession>
<keyword evidence="8" id="KW-1208">Phospholipid metabolism</keyword>
<dbReference type="Pfam" id="PF02504">
    <property type="entry name" value="FA_synthesis"/>
    <property type="match status" value="1"/>
</dbReference>
<comment type="subunit">
    <text evidence="10">Homodimer. Probably interacts with PlsY.</text>
</comment>
<comment type="catalytic activity">
    <reaction evidence="1">
        <text>a fatty acyl-[ACP] + phosphate = an acyl phosphate + holo-[ACP]</text>
        <dbReference type="Rhea" id="RHEA:42292"/>
        <dbReference type="Rhea" id="RHEA-COMP:9685"/>
        <dbReference type="Rhea" id="RHEA-COMP:14125"/>
        <dbReference type="ChEBI" id="CHEBI:43474"/>
        <dbReference type="ChEBI" id="CHEBI:59918"/>
        <dbReference type="ChEBI" id="CHEBI:64479"/>
        <dbReference type="ChEBI" id="CHEBI:138651"/>
        <dbReference type="EC" id="2.3.1.274"/>
    </reaction>
</comment>
<evidence type="ECO:0000313" key="11">
    <source>
        <dbReference type="EMBL" id="SVA22884.1"/>
    </source>
</evidence>
<gene>
    <name evidence="11" type="ORF">METZ01_LOCUS75738</name>
</gene>
<evidence type="ECO:0000256" key="5">
    <source>
        <dbReference type="ARBA" id="ARBA00022679"/>
    </source>
</evidence>
<dbReference type="GO" id="GO:0008654">
    <property type="term" value="P:phospholipid biosynthetic process"/>
    <property type="evidence" value="ECO:0007669"/>
    <property type="project" value="UniProtKB-KW"/>
</dbReference>
<comment type="subcellular location">
    <subcellularLocation>
        <location evidence="2">Cytoplasm</location>
    </subcellularLocation>
</comment>
<organism evidence="11">
    <name type="scientific">marine metagenome</name>
    <dbReference type="NCBI Taxonomy" id="408172"/>
    <lineage>
        <taxon>unclassified sequences</taxon>
        <taxon>metagenomes</taxon>
        <taxon>ecological metagenomes</taxon>
    </lineage>
</organism>
<keyword evidence="6" id="KW-0443">Lipid metabolism</keyword>
<evidence type="ECO:0000256" key="6">
    <source>
        <dbReference type="ARBA" id="ARBA00023098"/>
    </source>
</evidence>
<proteinExistence type="inferred from homology"/>
<name>A0A381U496_9ZZZZ</name>
<evidence type="ECO:0000256" key="8">
    <source>
        <dbReference type="ARBA" id="ARBA00023264"/>
    </source>
</evidence>
<keyword evidence="3" id="KW-0963">Cytoplasm</keyword>
<dbReference type="EMBL" id="UINC01005681">
    <property type="protein sequence ID" value="SVA22884.1"/>
    <property type="molecule type" value="Genomic_DNA"/>
</dbReference>
<dbReference type="Gene3D" id="3.40.718.10">
    <property type="entry name" value="Isopropylmalate Dehydrogenase"/>
    <property type="match status" value="1"/>
</dbReference>
<keyword evidence="7" id="KW-0594">Phospholipid biosynthesis</keyword>
<evidence type="ECO:0000256" key="4">
    <source>
        <dbReference type="ARBA" id="ARBA00022516"/>
    </source>
</evidence>
<evidence type="ECO:0000256" key="10">
    <source>
        <dbReference type="ARBA" id="ARBA00046608"/>
    </source>
</evidence>
<protein>
    <recommendedName>
        <fullName evidence="9">phosphate acyltransferase</fullName>
        <ecNumber evidence="9">2.3.1.274</ecNumber>
    </recommendedName>
</protein>
<dbReference type="PANTHER" id="PTHR30100">
    <property type="entry name" value="FATTY ACID/PHOSPHOLIPID SYNTHESIS PROTEIN PLSX"/>
    <property type="match status" value="1"/>
</dbReference>
<dbReference type="GO" id="GO:0005737">
    <property type="term" value="C:cytoplasm"/>
    <property type="evidence" value="ECO:0007669"/>
    <property type="project" value="UniProtKB-SubCell"/>
</dbReference>
<sequence>VNTTLAVDAMGGDYGIPVTVPAAWSMVQANPDLSIKLVGAVDSIENALGPKKSHPRLEIVKSTEVVEMDESAVSALKNKKNSSLRLSIDLVKAGKADACVSAGNTGALMATARFVLKTLPGIDRPAIVSALPRANGHVHILDLGANVESLPEHLLQFGMMGASLVRTLENNPNPTVGLLNIGSEEVKGNVTVKSAYKLFQNSPINFIGYVEGDDIFSGEVDVIVCDGFAGNVALKTSEGLAQMLTKAVKEEYMRSLWSRFLGVLSAPVLKAIRTRIDHRRYDGAVLVGLSGAVVKSHGGTDEIGFAHAIKVAQTAVRTNLVAQIRDDLGQLNEQQISA</sequence>
<dbReference type="HAMAP" id="MF_00019">
    <property type="entry name" value="PlsX"/>
    <property type="match status" value="1"/>
</dbReference>
<dbReference type="PANTHER" id="PTHR30100:SF1">
    <property type="entry name" value="PHOSPHATE ACYLTRANSFERASE"/>
    <property type="match status" value="1"/>
</dbReference>
<reference evidence="11" key="1">
    <citation type="submission" date="2018-05" db="EMBL/GenBank/DDBJ databases">
        <authorList>
            <person name="Lanie J.A."/>
            <person name="Ng W.-L."/>
            <person name="Kazmierczak K.M."/>
            <person name="Andrzejewski T.M."/>
            <person name="Davidsen T.M."/>
            <person name="Wayne K.J."/>
            <person name="Tettelin H."/>
            <person name="Glass J.I."/>
            <person name="Rusch D."/>
            <person name="Podicherti R."/>
            <person name="Tsui H.-C.T."/>
            <person name="Winkler M.E."/>
        </authorList>
    </citation>
    <scope>NUCLEOTIDE SEQUENCE</scope>
</reference>
<dbReference type="PIRSF" id="PIRSF002465">
    <property type="entry name" value="Phsphlp_syn_PlsX"/>
    <property type="match status" value="1"/>
</dbReference>
<dbReference type="GO" id="GO:0043811">
    <property type="term" value="F:phosphate:acyl-[acyl carrier protein] acyltransferase activity"/>
    <property type="evidence" value="ECO:0007669"/>
    <property type="project" value="UniProtKB-EC"/>
</dbReference>
<evidence type="ECO:0000256" key="1">
    <source>
        <dbReference type="ARBA" id="ARBA00001232"/>
    </source>
</evidence>
<dbReference type="NCBIfam" id="TIGR00182">
    <property type="entry name" value="plsX"/>
    <property type="match status" value="1"/>
</dbReference>
<evidence type="ECO:0000256" key="3">
    <source>
        <dbReference type="ARBA" id="ARBA00022490"/>
    </source>
</evidence>
<dbReference type="SUPFAM" id="SSF53659">
    <property type="entry name" value="Isocitrate/Isopropylmalate dehydrogenase-like"/>
    <property type="match status" value="1"/>
</dbReference>
<evidence type="ECO:0000256" key="7">
    <source>
        <dbReference type="ARBA" id="ARBA00023209"/>
    </source>
</evidence>
<evidence type="ECO:0000256" key="9">
    <source>
        <dbReference type="ARBA" id="ARBA00024069"/>
    </source>
</evidence>
<keyword evidence="5" id="KW-0808">Transferase</keyword>
<evidence type="ECO:0000256" key="2">
    <source>
        <dbReference type="ARBA" id="ARBA00004496"/>
    </source>
</evidence>